<comment type="subcellular location">
    <subcellularLocation>
        <location evidence="1">Nucleus</location>
    </subcellularLocation>
</comment>
<name>A0A8H5K636_9HYPO</name>
<evidence type="ECO:0000313" key="8">
    <source>
        <dbReference type="Proteomes" id="UP000582016"/>
    </source>
</evidence>
<dbReference type="AlphaFoldDB" id="A0A8H5K636"/>
<evidence type="ECO:0000256" key="4">
    <source>
        <dbReference type="ARBA" id="ARBA00023163"/>
    </source>
</evidence>
<dbReference type="InterPro" id="IPR051089">
    <property type="entry name" value="prtT"/>
</dbReference>
<evidence type="ECO:0000256" key="5">
    <source>
        <dbReference type="ARBA" id="ARBA00023242"/>
    </source>
</evidence>
<comment type="caution">
    <text evidence="7">The sequence shown here is derived from an EMBL/GenBank/DDBJ whole genome shotgun (WGS) entry which is preliminary data.</text>
</comment>
<evidence type="ECO:0000256" key="1">
    <source>
        <dbReference type="ARBA" id="ARBA00004123"/>
    </source>
</evidence>
<accession>A0A8H5K636</accession>
<organism evidence="7 8">
    <name type="scientific">Fusarium phyllophilum</name>
    <dbReference type="NCBI Taxonomy" id="47803"/>
    <lineage>
        <taxon>Eukaryota</taxon>
        <taxon>Fungi</taxon>
        <taxon>Dikarya</taxon>
        <taxon>Ascomycota</taxon>
        <taxon>Pezizomycotina</taxon>
        <taxon>Sordariomycetes</taxon>
        <taxon>Hypocreomycetidae</taxon>
        <taxon>Hypocreales</taxon>
        <taxon>Nectriaceae</taxon>
        <taxon>Fusarium</taxon>
        <taxon>Fusarium fujikuroi species complex</taxon>
    </lineage>
</organism>
<keyword evidence="5" id="KW-0539">Nucleus</keyword>
<evidence type="ECO:0000256" key="6">
    <source>
        <dbReference type="SAM" id="MobiDB-lite"/>
    </source>
</evidence>
<dbReference type="OrthoDB" id="1600564at2759"/>
<evidence type="ECO:0000256" key="2">
    <source>
        <dbReference type="ARBA" id="ARBA00023015"/>
    </source>
</evidence>
<dbReference type="GO" id="GO:0000976">
    <property type="term" value="F:transcription cis-regulatory region binding"/>
    <property type="evidence" value="ECO:0007669"/>
    <property type="project" value="TreeGrafter"/>
</dbReference>
<evidence type="ECO:0000313" key="7">
    <source>
        <dbReference type="EMBL" id="KAF5565741.1"/>
    </source>
</evidence>
<dbReference type="Proteomes" id="UP000582016">
    <property type="component" value="Unassembled WGS sequence"/>
</dbReference>
<keyword evidence="8" id="KW-1185">Reference proteome</keyword>
<dbReference type="EMBL" id="JAAOAQ010000126">
    <property type="protein sequence ID" value="KAF5565741.1"/>
    <property type="molecule type" value="Genomic_DNA"/>
</dbReference>
<dbReference type="PANTHER" id="PTHR31845">
    <property type="entry name" value="FINGER DOMAIN PROTEIN, PUTATIVE-RELATED"/>
    <property type="match status" value="1"/>
</dbReference>
<gene>
    <name evidence="7" type="ORF">FPHYL_4142</name>
</gene>
<dbReference type="PANTHER" id="PTHR31845:SF10">
    <property type="entry name" value="ZN(II)2CYS6 TRANSCRIPTION FACTOR (EUROFUNG)"/>
    <property type="match status" value="1"/>
</dbReference>
<feature type="region of interest" description="Disordered" evidence="6">
    <location>
        <begin position="157"/>
        <end position="190"/>
    </location>
</feature>
<protein>
    <submittedName>
        <fullName evidence="7">Cercosporin resistance protein</fullName>
    </submittedName>
</protein>
<feature type="compositionally biased region" description="Low complexity" evidence="6">
    <location>
        <begin position="774"/>
        <end position="791"/>
    </location>
</feature>
<proteinExistence type="predicted"/>
<feature type="region of interest" description="Disordered" evidence="6">
    <location>
        <begin position="772"/>
        <end position="791"/>
    </location>
</feature>
<feature type="compositionally biased region" description="Polar residues" evidence="6">
    <location>
        <begin position="160"/>
        <end position="179"/>
    </location>
</feature>
<sequence length="828" mass="91728">MDPNYKPIQPHPGGTSVPASSIHIQVEESESRKRRRSRNHIACDRCRKEEQILERLKDSEQHRQAQSEFMNRLRTLPIEQASEMLRQLRENPDFHTTFSSSPANNSLVVQPSGLRIARAMAPPTGSATEFELAGQFSVAYPWIPPVDLQSLRGLLRENADNPTSSNSRNASSPLPTVSELSGEAQSMEMPEPKFCDSRLENLQISYWKKISISNEVAASLISFYIENDHKILGFFDADLFLDDLVTCRQRFCSPFLQGYAAIKPGTNDVRIAAFQEAEMLWQGERSDPSLISMAAMALFSFFCIFEGKDVIGQECTLSLRHNAERLGVCGDHFDGLLSTTSLNPNSPEWVKAASIHVVYYQHTHIPFPPALPIPGDPRNGADFDPSRSFRGSTFSSACRLWMIAQEVLGVYNFAKAPISERVPLSFAEAKYQKLLVWVGGLDEGMKKVEDCPYEVIIFHRNVCLSHLTNASGVIGLVSGALITYLNIVEKRKSPSSAPRTRLLEQRLSRVLALLGNQGQGMPMSGFVAQLAAEDLNLNVLNSSHLGQLPLSQGLTLLGTLDVVDRGFVSLAEAQSLLDNYRNKAAQHFPFVPIASDTTVASLRSTKPFLFMCIIATMKVDNCSIQHQIGEEIRNQAHQRVLMQSESTLEILQGLLIYLAWYQYFFISYEKQQIVPIAQLCVSLIQNLGLDQNPDNMRRKVDLGPDETAPGRKAARSAEQLRALLGTYCTASWYEEDIMLGFSDMIWAVAAAYEETKRLEPGLLSLSIGGDGQNSSSELGSSEGYLSSTGSGNMQPEAVLDFGLMEDETWEELLAGIATVIDPASSLQV</sequence>
<keyword evidence="3" id="KW-0238">DNA-binding</keyword>
<reference evidence="7 8" key="1">
    <citation type="submission" date="2020-05" db="EMBL/GenBank/DDBJ databases">
        <title>Identification and distribution of gene clusters putatively required for synthesis of sphingolipid metabolism inhibitors in phylogenetically diverse species of the filamentous fungus Fusarium.</title>
        <authorList>
            <person name="Kim H.-S."/>
            <person name="Busman M."/>
            <person name="Brown D.W."/>
            <person name="Divon H."/>
            <person name="Uhlig S."/>
            <person name="Proctor R.H."/>
        </authorList>
    </citation>
    <scope>NUCLEOTIDE SEQUENCE [LARGE SCALE GENOMIC DNA]</scope>
    <source>
        <strain evidence="7 8">NRRL 13617</strain>
    </source>
</reference>
<dbReference type="GO" id="GO:0005634">
    <property type="term" value="C:nucleus"/>
    <property type="evidence" value="ECO:0007669"/>
    <property type="project" value="UniProtKB-SubCell"/>
</dbReference>
<keyword evidence="4" id="KW-0804">Transcription</keyword>
<feature type="region of interest" description="Disordered" evidence="6">
    <location>
        <begin position="1"/>
        <end position="39"/>
    </location>
</feature>
<dbReference type="GO" id="GO:0000981">
    <property type="term" value="F:DNA-binding transcription factor activity, RNA polymerase II-specific"/>
    <property type="evidence" value="ECO:0007669"/>
    <property type="project" value="TreeGrafter"/>
</dbReference>
<keyword evidence="2" id="KW-0805">Transcription regulation</keyword>
<evidence type="ECO:0000256" key="3">
    <source>
        <dbReference type="ARBA" id="ARBA00023125"/>
    </source>
</evidence>